<evidence type="ECO:0000313" key="2">
    <source>
        <dbReference type="Proteomes" id="UP000320300"/>
    </source>
</evidence>
<accession>A0A521FJR5</accession>
<proteinExistence type="predicted"/>
<reference evidence="1 2" key="1">
    <citation type="submission" date="2017-05" db="EMBL/GenBank/DDBJ databases">
        <authorList>
            <person name="Varghese N."/>
            <person name="Submissions S."/>
        </authorList>
    </citation>
    <scope>NUCLEOTIDE SEQUENCE [LARGE SCALE GENOMIC DNA]</scope>
    <source>
        <strain evidence="1 2">DSM 19036</strain>
    </source>
</reference>
<gene>
    <name evidence="1" type="ORF">SAMN06265348_11365</name>
</gene>
<sequence>MYNSEREVEKLCFSIRQNLKASIDRQVPFTHFVGAYNISLEFINNNDLVLQAKRTGSGDYNYRMALSKAISDYYDIEKSVASLILQYNSAVA</sequence>
<protein>
    <submittedName>
        <fullName evidence="1">Uncharacterized protein</fullName>
    </submittedName>
</protein>
<organism evidence="1 2">
    <name type="scientific">Pedobacter westerhofensis</name>
    <dbReference type="NCBI Taxonomy" id="425512"/>
    <lineage>
        <taxon>Bacteria</taxon>
        <taxon>Pseudomonadati</taxon>
        <taxon>Bacteroidota</taxon>
        <taxon>Sphingobacteriia</taxon>
        <taxon>Sphingobacteriales</taxon>
        <taxon>Sphingobacteriaceae</taxon>
        <taxon>Pedobacter</taxon>
    </lineage>
</organism>
<keyword evidence="2" id="KW-1185">Reference proteome</keyword>
<dbReference type="AlphaFoldDB" id="A0A521FJR5"/>
<dbReference type="Proteomes" id="UP000320300">
    <property type="component" value="Unassembled WGS sequence"/>
</dbReference>
<dbReference type="RefSeq" id="WP_142530496.1">
    <property type="nucleotide sequence ID" value="NZ_CBCSJO010000012.1"/>
</dbReference>
<evidence type="ECO:0000313" key="1">
    <source>
        <dbReference type="EMBL" id="SMO96405.1"/>
    </source>
</evidence>
<name>A0A521FJR5_9SPHI</name>
<dbReference type="OrthoDB" id="9840500at2"/>
<dbReference type="EMBL" id="FXTN01000013">
    <property type="protein sequence ID" value="SMO96405.1"/>
    <property type="molecule type" value="Genomic_DNA"/>
</dbReference>